<evidence type="ECO:0000256" key="2">
    <source>
        <dbReference type="ARBA" id="ARBA00022840"/>
    </source>
</evidence>
<keyword evidence="1 3" id="KW-0547">Nucleotide-binding</keyword>
<sequence length="520" mass="59397">MANPDEGEPSFIPVFLYIKEYGIGPTDIEPSEATPAIRAIKEPASRPPPKRLLTFASGHGDVQLGREHHDGDLHCYLFLDPDEGLLFLHVLRGSANVIADNKTQTKYQEEGMPGYQQLVPDTADKIYIDVGNARFALEWKPLHKSSNLGRSRETIEIQDNVPEEEKVWILGRRVQFGNSEKPAWRILGEGYSGIVYEADAPGGKVFAAKMIKGEIHAWSIGNEYKWLKKLKHENVIELVGYQGDEHEGGAFRPSLLLFRKYGVLDQLQWGHRHFDSERQNFTKAFELCRNPVVTDRLVDDLARDLWRAFDFLDRQGVVHRDIKADNVLFDPCYYPSNLDGTHYDRDPRYLFILTDFGLIRESSDKPPRGHELPEETYRPLETLDDSLDKCSDWWAVGILLATVAGYICLDEVTLSQDGWCIKAQSLGATSPRLEEDLPGGSKTDAETDTRRHGLKLWFAYLEWLTKQKDKDNGFILPQAYRDLLVQDPSKRKSPRHCLEELEKNRFYLLKGEKAHADTES</sequence>
<evidence type="ECO:0000256" key="3">
    <source>
        <dbReference type="PROSITE-ProRule" id="PRU10141"/>
    </source>
</evidence>
<evidence type="ECO:0000313" key="5">
    <source>
        <dbReference type="EMBL" id="KAK3374403.1"/>
    </source>
</evidence>
<dbReference type="GO" id="GO:0005737">
    <property type="term" value="C:cytoplasm"/>
    <property type="evidence" value="ECO:0007669"/>
    <property type="project" value="TreeGrafter"/>
</dbReference>
<reference evidence="5" key="1">
    <citation type="journal article" date="2023" name="Mol. Phylogenet. Evol.">
        <title>Genome-scale phylogeny and comparative genomics of the fungal order Sordariales.</title>
        <authorList>
            <person name="Hensen N."/>
            <person name="Bonometti L."/>
            <person name="Westerberg I."/>
            <person name="Brannstrom I.O."/>
            <person name="Guillou S."/>
            <person name="Cros-Aarteil S."/>
            <person name="Calhoun S."/>
            <person name="Haridas S."/>
            <person name="Kuo A."/>
            <person name="Mondo S."/>
            <person name="Pangilinan J."/>
            <person name="Riley R."/>
            <person name="LaButti K."/>
            <person name="Andreopoulos B."/>
            <person name="Lipzen A."/>
            <person name="Chen C."/>
            <person name="Yan M."/>
            <person name="Daum C."/>
            <person name="Ng V."/>
            <person name="Clum A."/>
            <person name="Steindorff A."/>
            <person name="Ohm R.A."/>
            <person name="Martin F."/>
            <person name="Silar P."/>
            <person name="Natvig D.O."/>
            <person name="Lalanne C."/>
            <person name="Gautier V."/>
            <person name="Ament-Velasquez S.L."/>
            <person name="Kruys A."/>
            <person name="Hutchinson M.I."/>
            <person name="Powell A.J."/>
            <person name="Barry K."/>
            <person name="Miller A.N."/>
            <person name="Grigoriev I.V."/>
            <person name="Debuchy R."/>
            <person name="Gladieux P."/>
            <person name="Hiltunen Thoren M."/>
            <person name="Johannesson H."/>
        </authorList>
    </citation>
    <scope>NUCLEOTIDE SEQUENCE</scope>
    <source>
        <strain evidence="5">CBS 958.72</strain>
    </source>
</reference>
<dbReference type="EMBL" id="JAULSN010000004">
    <property type="protein sequence ID" value="KAK3374403.1"/>
    <property type="molecule type" value="Genomic_DNA"/>
</dbReference>
<comment type="caution">
    <text evidence="5">The sequence shown here is derived from an EMBL/GenBank/DDBJ whole genome shotgun (WGS) entry which is preliminary data.</text>
</comment>
<organism evidence="5 6">
    <name type="scientific">Lasiosphaeria ovina</name>
    <dbReference type="NCBI Taxonomy" id="92902"/>
    <lineage>
        <taxon>Eukaryota</taxon>
        <taxon>Fungi</taxon>
        <taxon>Dikarya</taxon>
        <taxon>Ascomycota</taxon>
        <taxon>Pezizomycotina</taxon>
        <taxon>Sordariomycetes</taxon>
        <taxon>Sordariomycetidae</taxon>
        <taxon>Sordariales</taxon>
        <taxon>Lasiosphaeriaceae</taxon>
        <taxon>Lasiosphaeria</taxon>
    </lineage>
</organism>
<dbReference type="PANTHER" id="PTHR44167:SF18">
    <property type="entry name" value="PROTEIN KINASE DOMAIN-CONTAINING PROTEIN"/>
    <property type="match status" value="1"/>
</dbReference>
<dbReference type="PROSITE" id="PS50011">
    <property type="entry name" value="PROTEIN_KINASE_DOM"/>
    <property type="match status" value="1"/>
</dbReference>
<dbReference type="Pfam" id="PF00069">
    <property type="entry name" value="Pkinase"/>
    <property type="match status" value="1"/>
</dbReference>
<accession>A0AAE0KCW9</accession>
<dbReference type="InterPro" id="IPR017441">
    <property type="entry name" value="Protein_kinase_ATP_BS"/>
</dbReference>
<keyword evidence="6" id="KW-1185">Reference proteome</keyword>
<keyword evidence="5" id="KW-0418">Kinase</keyword>
<dbReference type="Gene3D" id="3.30.200.20">
    <property type="entry name" value="Phosphorylase Kinase, domain 1"/>
    <property type="match status" value="1"/>
</dbReference>
<dbReference type="GO" id="GO:0004674">
    <property type="term" value="F:protein serine/threonine kinase activity"/>
    <property type="evidence" value="ECO:0007669"/>
    <property type="project" value="TreeGrafter"/>
</dbReference>
<gene>
    <name evidence="5" type="ORF">B0T24DRAFT_594499</name>
</gene>
<dbReference type="GO" id="GO:0044773">
    <property type="term" value="P:mitotic DNA damage checkpoint signaling"/>
    <property type="evidence" value="ECO:0007669"/>
    <property type="project" value="TreeGrafter"/>
</dbReference>
<dbReference type="Gene3D" id="1.10.510.10">
    <property type="entry name" value="Transferase(Phosphotransferase) domain 1"/>
    <property type="match status" value="1"/>
</dbReference>
<evidence type="ECO:0000313" key="6">
    <source>
        <dbReference type="Proteomes" id="UP001287356"/>
    </source>
</evidence>
<dbReference type="GO" id="GO:0005524">
    <property type="term" value="F:ATP binding"/>
    <property type="evidence" value="ECO:0007669"/>
    <property type="project" value="UniProtKB-UniRule"/>
</dbReference>
<dbReference type="SMART" id="SM00220">
    <property type="entry name" value="S_TKc"/>
    <property type="match status" value="1"/>
</dbReference>
<dbReference type="PROSITE" id="PS00107">
    <property type="entry name" value="PROTEIN_KINASE_ATP"/>
    <property type="match status" value="1"/>
</dbReference>
<evidence type="ECO:0000256" key="1">
    <source>
        <dbReference type="ARBA" id="ARBA00022741"/>
    </source>
</evidence>
<name>A0AAE0KCW9_9PEZI</name>
<dbReference type="GO" id="GO:0005634">
    <property type="term" value="C:nucleus"/>
    <property type="evidence" value="ECO:0007669"/>
    <property type="project" value="TreeGrafter"/>
</dbReference>
<feature type="domain" description="Protein kinase" evidence="4">
    <location>
        <begin position="181"/>
        <end position="507"/>
    </location>
</feature>
<dbReference type="InterPro" id="IPR008271">
    <property type="entry name" value="Ser/Thr_kinase_AS"/>
</dbReference>
<dbReference type="InterPro" id="IPR000719">
    <property type="entry name" value="Prot_kinase_dom"/>
</dbReference>
<proteinExistence type="predicted"/>
<dbReference type="PROSITE" id="PS00108">
    <property type="entry name" value="PROTEIN_KINASE_ST"/>
    <property type="match status" value="1"/>
</dbReference>
<dbReference type="Proteomes" id="UP001287356">
    <property type="component" value="Unassembled WGS sequence"/>
</dbReference>
<dbReference type="SUPFAM" id="SSF56112">
    <property type="entry name" value="Protein kinase-like (PK-like)"/>
    <property type="match status" value="1"/>
</dbReference>
<evidence type="ECO:0000259" key="4">
    <source>
        <dbReference type="PROSITE" id="PS50011"/>
    </source>
</evidence>
<keyword evidence="2 3" id="KW-0067">ATP-binding</keyword>
<protein>
    <submittedName>
        <fullName evidence="5">Kinase-like domain-containing protein</fullName>
    </submittedName>
</protein>
<dbReference type="PANTHER" id="PTHR44167">
    <property type="entry name" value="OVARIAN-SPECIFIC SERINE/THREONINE-PROTEIN KINASE LOK-RELATED"/>
    <property type="match status" value="1"/>
</dbReference>
<feature type="binding site" evidence="3">
    <location>
        <position position="209"/>
    </location>
    <ligand>
        <name>ATP</name>
        <dbReference type="ChEBI" id="CHEBI:30616"/>
    </ligand>
</feature>
<dbReference type="InterPro" id="IPR011009">
    <property type="entry name" value="Kinase-like_dom_sf"/>
</dbReference>
<keyword evidence="5" id="KW-0808">Transferase</keyword>
<dbReference type="AlphaFoldDB" id="A0AAE0KCW9"/>
<reference evidence="5" key="2">
    <citation type="submission" date="2023-06" db="EMBL/GenBank/DDBJ databases">
        <authorList>
            <consortium name="Lawrence Berkeley National Laboratory"/>
            <person name="Haridas S."/>
            <person name="Hensen N."/>
            <person name="Bonometti L."/>
            <person name="Westerberg I."/>
            <person name="Brannstrom I.O."/>
            <person name="Guillou S."/>
            <person name="Cros-Aarteil S."/>
            <person name="Calhoun S."/>
            <person name="Kuo A."/>
            <person name="Mondo S."/>
            <person name="Pangilinan J."/>
            <person name="Riley R."/>
            <person name="Labutti K."/>
            <person name="Andreopoulos B."/>
            <person name="Lipzen A."/>
            <person name="Chen C."/>
            <person name="Yanf M."/>
            <person name="Daum C."/>
            <person name="Ng V."/>
            <person name="Clum A."/>
            <person name="Steindorff A."/>
            <person name="Ohm R."/>
            <person name="Martin F."/>
            <person name="Silar P."/>
            <person name="Natvig D."/>
            <person name="Lalanne C."/>
            <person name="Gautier V."/>
            <person name="Ament-Velasquez S.L."/>
            <person name="Kruys A."/>
            <person name="Hutchinson M.I."/>
            <person name="Powell A.J."/>
            <person name="Barry K."/>
            <person name="Miller A.N."/>
            <person name="Grigoriev I.V."/>
            <person name="Debuchy R."/>
            <person name="Gladieux P."/>
            <person name="Thoren M.H."/>
            <person name="Johannesson H."/>
        </authorList>
    </citation>
    <scope>NUCLEOTIDE SEQUENCE</scope>
    <source>
        <strain evidence="5">CBS 958.72</strain>
    </source>
</reference>